<organism evidence="1">
    <name type="scientific">Fusarium oxysporum f. sp. conglutinans race 2 54008</name>
    <dbReference type="NCBI Taxonomy" id="1089457"/>
    <lineage>
        <taxon>Eukaryota</taxon>
        <taxon>Fungi</taxon>
        <taxon>Dikarya</taxon>
        <taxon>Ascomycota</taxon>
        <taxon>Pezizomycotina</taxon>
        <taxon>Sordariomycetes</taxon>
        <taxon>Hypocreomycetidae</taxon>
        <taxon>Hypocreales</taxon>
        <taxon>Nectriaceae</taxon>
        <taxon>Fusarium</taxon>
        <taxon>Fusarium oxysporum species complex</taxon>
    </lineage>
</organism>
<gene>
    <name evidence="1" type="ORF">FOPG_16912</name>
</gene>
<sequence length="37" mass="3871">MAVFTACGFPAGPKWLGIIRIKGAGSSTFYNALLPTL</sequence>
<dbReference type="Proteomes" id="UP000030676">
    <property type="component" value="Unassembled WGS sequence"/>
</dbReference>
<accession>X0H4N2</accession>
<name>X0H4N2_FUSOX</name>
<dbReference type="AlphaFoldDB" id="X0H4N2"/>
<reference evidence="1" key="2">
    <citation type="submission" date="2014-03" db="EMBL/GenBank/DDBJ databases">
        <title>The Genome Annotation of Fusarium oxysporum PHW808.</title>
        <authorList>
            <consortium name="The Broad Institute Genomics Platform"/>
            <person name="Ma L.-J."/>
            <person name="Corby-Kistler H."/>
            <person name="Broz K."/>
            <person name="Gale L.R."/>
            <person name="Jonkers W."/>
            <person name="O'Donnell K."/>
            <person name="Ploetz R."/>
            <person name="Steinberg C."/>
            <person name="Schwartz D.C."/>
            <person name="VanEtten H."/>
            <person name="Zhou S."/>
            <person name="Young S.K."/>
            <person name="Zeng Q."/>
            <person name="Gargeya S."/>
            <person name="Fitzgerald M."/>
            <person name="Abouelleil A."/>
            <person name="Alvarado L."/>
            <person name="Chapman S.B."/>
            <person name="Gainer-Dewar J."/>
            <person name="Goldberg J."/>
            <person name="Griggs A."/>
            <person name="Gujja S."/>
            <person name="Hansen M."/>
            <person name="Howarth C."/>
            <person name="Imamovic A."/>
            <person name="Ireland A."/>
            <person name="Larimer J."/>
            <person name="McCowan C."/>
            <person name="Murphy C."/>
            <person name="Pearson M."/>
            <person name="Poon T.W."/>
            <person name="Priest M."/>
            <person name="Roberts A."/>
            <person name="Saif S."/>
            <person name="Shea T."/>
            <person name="Sykes S."/>
            <person name="Wortman J."/>
            <person name="Nusbaum C."/>
            <person name="Birren B."/>
        </authorList>
    </citation>
    <scope>NUCLEOTIDE SEQUENCE</scope>
    <source>
        <strain evidence="1">54008</strain>
    </source>
</reference>
<evidence type="ECO:0000313" key="1">
    <source>
        <dbReference type="EMBL" id="EXL66936.1"/>
    </source>
</evidence>
<reference evidence="1" key="1">
    <citation type="submission" date="2011-11" db="EMBL/GenBank/DDBJ databases">
        <title>The Genome Sequence of Fusarium oxysporum PHW808.</title>
        <authorList>
            <consortium name="The Broad Institute Genome Sequencing Platform"/>
            <person name="Ma L.-J."/>
            <person name="Gale L.R."/>
            <person name="Schwartz D.C."/>
            <person name="Zhou S."/>
            <person name="Corby-Kistler H."/>
            <person name="Young S.K."/>
            <person name="Zeng Q."/>
            <person name="Gargeya S."/>
            <person name="Fitzgerald M."/>
            <person name="Haas B."/>
            <person name="Abouelleil A."/>
            <person name="Alvarado L."/>
            <person name="Arachchi H.M."/>
            <person name="Berlin A."/>
            <person name="Brown A."/>
            <person name="Chapman S.B."/>
            <person name="Chen Z."/>
            <person name="Dunbar C."/>
            <person name="Freedman E."/>
            <person name="Gearin G."/>
            <person name="Goldberg J."/>
            <person name="Griggs A."/>
            <person name="Gujja S."/>
            <person name="Heiman D."/>
            <person name="Howarth C."/>
            <person name="Larson L."/>
            <person name="Lui A."/>
            <person name="MacDonald P.J.P."/>
            <person name="Montmayeur A."/>
            <person name="Murphy C."/>
            <person name="Neiman D."/>
            <person name="Pearson M."/>
            <person name="Priest M."/>
            <person name="Roberts A."/>
            <person name="Saif S."/>
            <person name="Shea T."/>
            <person name="Shenoy N."/>
            <person name="Sisk P."/>
            <person name="Stolte C."/>
            <person name="Sykes S."/>
            <person name="Wortman J."/>
            <person name="Nusbaum C."/>
            <person name="Birren B."/>
        </authorList>
    </citation>
    <scope>NUCLEOTIDE SEQUENCE [LARGE SCALE GENOMIC DNA]</scope>
    <source>
        <strain evidence="1">54008</strain>
    </source>
</reference>
<dbReference type="EMBL" id="KK033394">
    <property type="protein sequence ID" value="EXL66936.1"/>
    <property type="molecule type" value="Genomic_DNA"/>
</dbReference>
<protein>
    <submittedName>
        <fullName evidence="1">Uncharacterized protein</fullName>
    </submittedName>
</protein>
<proteinExistence type="predicted"/>
<dbReference type="HOGENOM" id="CLU_3351179_0_0_1"/>